<name>Q4RAZ0_TETNG</name>
<sequence length="86" mass="9505">LYLQLLQHSASSGNALNNLHPVSGTHRHVPQSNMLLNGETRRFYSHSVCVCVCVCVRSKSNAEPGCLSSSSNCHTGHSYRRHDNIE</sequence>
<dbReference type="EMBL" id="CAAE01022629">
    <property type="protein sequence ID" value="CAG14443.1"/>
    <property type="molecule type" value="Genomic_DNA"/>
</dbReference>
<evidence type="ECO:0000313" key="2">
    <source>
        <dbReference type="EMBL" id="CAG14443.1"/>
    </source>
</evidence>
<accession>Q4RAZ0</accession>
<dbReference type="AlphaFoldDB" id="Q4RAZ0"/>
<organism evidence="2">
    <name type="scientific">Tetraodon nigroviridis</name>
    <name type="common">Spotted green pufferfish</name>
    <name type="synonym">Chelonodon nigroviridis</name>
    <dbReference type="NCBI Taxonomy" id="99883"/>
    <lineage>
        <taxon>Eukaryota</taxon>
        <taxon>Metazoa</taxon>
        <taxon>Chordata</taxon>
        <taxon>Craniata</taxon>
        <taxon>Vertebrata</taxon>
        <taxon>Euteleostomi</taxon>
        <taxon>Actinopterygii</taxon>
        <taxon>Neopterygii</taxon>
        <taxon>Teleostei</taxon>
        <taxon>Neoteleostei</taxon>
        <taxon>Acanthomorphata</taxon>
        <taxon>Eupercaria</taxon>
        <taxon>Tetraodontiformes</taxon>
        <taxon>Tetradontoidea</taxon>
        <taxon>Tetraodontidae</taxon>
        <taxon>Tetraodon</taxon>
    </lineage>
</organism>
<reference evidence="2" key="1">
    <citation type="journal article" date="2004" name="Nature">
        <title>Genome duplication in the teleost fish Tetraodon nigroviridis reveals the early vertebrate proto-karyotype.</title>
        <authorList>
            <person name="Jaillon O."/>
            <person name="Aury J.-M."/>
            <person name="Brunet F."/>
            <person name="Petit J.-L."/>
            <person name="Stange-Thomann N."/>
            <person name="Mauceli E."/>
            <person name="Bouneau L."/>
            <person name="Fischer C."/>
            <person name="Ozouf-Costaz C."/>
            <person name="Bernot A."/>
            <person name="Nicaud S."/>
            <person name="Jaffe D."/>
            <person name="Fisher S."/>
            <person name="Lutfalla G."/>
            <person name="Dossat C."/>
            <person name="Segurens B."/>
            <person name="Dasilva C."/>
            <person name="Salanoubat M."/>
            <person name="Levy M."/>
            <person name="Boudet N."/>
            <person name="Castellano S."/>
            <person name="Anthouard V."/>
            <person name="Jubin C."/>
            <person name="Castelli V."/>
            <person name="Katinka M."/>
            <person name="Vacherie B."/>
            <person name="Biemont C."/>
            <person name="Skalli Z."/>
            <person name="Cattolico L."/>
            <person name="Poulain J."/>
            <person name="De Berardinis V."/>
            <person name="Cruaud C."/>
            <person name="Duprat S."/>
            <person name="Brottier P."/>
            <person name="Coutanceau J.-P."/>
            <person name="Gouzy J."/>
            <person name="Parra G."/>
            <person name="Lardier G."/>
            <person name="Chapple C."/>
            <person name="McKernan K.J."/>
            <person name="McEwan P."/>
            <person name="Bosak S."/>
            <person name="Kellis M."/>
            <person name="Volff J.-N."/>
            <person name="Guigo R."/>
            <person name="Zody M.C."/>
            <person name="Mesirov J."/>
            <person name="Lindblad-Toh K."/>
            <person name="Birren B."/>
            <person name="Nusbaum C."/>
            <person name="Kahn D."/>
            <person name="Robinson-Rechavi M."/>
            <person name="Laudet V."/>
            <person name="Schachter V."/>
            <person name="Quetier F."/>
            <person name="Saurin W."/>
            <person name="Scarpelli C."/>
            <person name="Wincker P."/>
            <person name="Lander E.S."/>
            <person name="Weissenbach J."/>
            <person name="Roest Crollius H."/>
        </authorList>
    </citation>
    <scope>NUCLEOTIDE SEQUENCE [LARGE SCALE GENOMIC DNA]</scope>
</reference>
<dbReference type="KEGG" id="tng:GSTEN00037222G001"/>
<feature type="non-terminal residue" evidence="2">
    <location>
        <position position="1"/>
    </location>
</feature>
<feature type="region of interest" description="Disordered" evidence="1">
    <location>
        <begin position="61"/>
        <end position="86"/>
    </location>
</feature>
<comment type="caution">
    <text evidence="2">The sequence shown here is derived from an EMBL/GenBank/DDBJ whole genome shotgun (WGS) entry which is preliminary data.</text>
</comment>
<reference evidence="2" key="2">
    <citation type="submission" date="2004-02" db="EMBL/GenBank/DDBJ databases">
        <authorList>
            <consortium name="Genoscope"/>
            <consortium name="Whitehead Institute Centre for Genome Research"/>
        </authorList>
    </citation>
    <scope>NUCLEOTIDE SEQUENCE</scope>
</reference>
<proteinExistence type="predicted"/>
<protein>
    <submittedName>
        <fullName evidence="2">(spotted green pufferfish) hypothetical protein</fullName>
    </submittedName>
</protein>
<gene>
    <name evidence="2" type="ORF">GSTENG00037222001</name>
</gene>
<evidence type="ECO:0000256" key="1">
    <source>
        <dbReference type="SAM" id="MobiDB-lite"/>
    </source>
</evidence>